<dbReference type="Pfam" id="PF00364">
    <property type="entry name" value="Biotin_lipoyl"/>
    <property type="match status" value="1"/>
</dbReference>
<feature type="domain" description="YknX-like beta-barrel" evidence="5">
    <location>
        <begin position="136"/>
        <end position="205"/>
    </location>
</feature>
<dbReference type="Gene3D" id="2.40.420.20">
    <property type="match status" value="1"/>
</dbReference>
<dbReference type="InterPro" id="IPR058636">
    <property type="entry name" value="Beta-barrel_YknX"/>
</dbReference>
<comment type="subcellular location">
    <subcellularLocation>
        <location evidence="1">Cell envelope</location>
    </subcellularLocation>
</comment>
<dbReference type="Gene3D" id="2.40.30.170">
    <property type="match status" value="1"/>
</dbReference>
<organism evidence="6 7">
    <name type="scientific">Pullulanibacillus pueri</name>
    <dbReference type="NCBI Taxonomy" id="1437324"/>
    <lineage>
        <taxon>Bacteria</taxon>
        <taxon>Bacillati</taxon>
        <taxon>Bacillota</taxon>
        <taxon>Bacilli</taxon>
        <taxon>Bacillales</taxon>
        <taxon>Sporolactobacillaceae</taxon>
        <taxon>Pullulanibacillus</taxon>
    </lineage>
</organism>
<evidence type="ECO:0000313" key="6">
    <source>
        <dbReference type="EMBL" id="GGH88983.1"/>
    </source>
</evidence>
<evidence type="ECO:0008006" key="8">
    <source>
        <dbReference type="Google" id="ProtNLM"/>
    </source>
</evidence>
<dbReference type="RefSeq" id="WP_188499405.1">
    <property type="nucleotide sequence ID" value="NZ_BMFV01000062.1"/>
</dbReference>
<evidence type="ECO:0000259" key="4">
    <source>
        <dbReference type="Pfam" id="PF00364"/>
    </source>
</evidence>
<name>A0A8J3A2H8_9BACL</name>
<evidence type="ECO:0000256" key="1">
    <source>
        <dbReference type="ARBA" id="ARBA00004196"/>
    </source>
</evidence>
<feature type="region of interest" description="Disordered" evidence="3">
    <location>
        <begin position="290"/>
        <end position="342"/>
    </location>
</feature>
<evidence type="ECO:0000313" key="7">
    <source>
        <dbReference type="Proteomes" id="UP000656813"/>
    </source>
</evidence>
<dbReference type="InterPro" id="IPR050465">
    <property type="entry name" value="UPF0194_transport"/>
</dbReference>
<evidence type="ECO:0000259" key="5">
    <source>
        <dbReference type="Pfam" id="PF25990"/>
    </source>
</evidence>
<dbReference type="CDD" id="cd06849">
    <property type="entry name" value="lipoyl_domain"/>
    <property type="match status" value="1"/>
</dbReference>
<reference evidence="6" key="1">
    <citation type="journal article" date="2014" name="Int. J. Syst. Evol. Microbiol.">
        <title>Complete genome sequence of Corynebacterium casei LMG S-19264T (=DSM 44701T), isolated from a smear-ripened cheese.</title>
        <authorList>
            <consortium name="US DOE Joint Genome Institute (JGI-PGF)"/>
            <person name="Walter F."/>
            <person name="Albersmeier A."/>
            <person name="Kalinowski J."/>
            <person name="Ruckert C."/>
        </authorList>
    </citation>
    <scope>NUCLEOTIDE SEQUENCE</scope>
    <source>
        <strain evidence="6">CGMCC 1.12777</strain>
    </source>
</reference>
<reference evidence="6" key="2">
    <citation type="submission" date="2020-09" db="EMBL/GenBank/DDBJ databases">
        <authorList>
            <person name="Sun Q."/>
            <person name="Zhou Y."/>
        </authorList>
    </citation>
    <scope>NUCLEOTIDE SEQUENCE</scope>
    <source>
        <strain evidence="6">CGMCC 1.12777</strain>
    </source>
</reference>
<accession>A0A8J3A2H8</accession>
<dbReference type="SUPFAM" id="SSF51230">
    <property type="entry name" value="Single hybrid motif"/>
    <property type="match status" value="1"/>
</dbReference>
<gene>
    <name evidence="6" type="ORF">GCM10007096_42550</name>
</gene>
<protein>
    <recommendedName>
        <fullName evidence="8">HlyD family secretion protein</fullName>
    </recommendedName>
</protein>
<feature type="compositionally biased region" description="Gly residues" evidence="3">
    <location>
        <begin position="307"/>
        <end position="342"/>
    </location>
</feature>
<sequence length="342" mass="35601">MKKWIIVIIALILVAGAGTTWYVTKGESKEIVAINRTATVKKGTIETKVTGSGSLTPTTDKDITVTEGNTVDEVLVSNGDTVKKGEDILSYTDGTVLEAPAAGTISDLQVYEGSRINAGQVVAHLTNYSDLSTVISVDELDIPEVKVGQTVNITVNAYPDKKYTGTVKSVAKAGTVNNGVSTFDVTVRLKSSKNLKSGMTTTAEIITNKVDNVLYVPVDAIHKNGDSAYVLVPEQSSNATANGTDQSANGQAENNNAKQVEVKTGAHNDNYIEIKSGLEEGQTVQLPQITMSQSGNSNGDQKQNQMGPGGFGGGNFGGGNFGGGNFEGGNRSGGSFGSRGGN</sequence>
<dbReference type="Pfam" id="PF25990">
    <property type="entry name" value="Beta-barrel_YknX"/>
    <property type="match status" value="1"/>
</dbReference>
<dbReference type="AlphaFoldDB" id="A0A8J3A2H8"/>
<dbReference type="GO" id="GO:0030313">
    <property type="term" value="C:cell envelope"/>
    <property type="evidence" value="ECO:0007669"/>
    <property type="project" value="UniProtKB-SubCell"/>
</dbReference>
<comment type="caution">
    <text evidence="6">The sequence shown here is derived from an EMBL/GenBank/DDBJ whole genome shotgun (WGS) entry which is preliminary data.</text>
</comment>
<dbReference type="Gene3D" id="2.40.50.100">
    <property type="match status" value="1"/>
</dbReference>
<dbReference type="InterPro" id="IPR000089">
    <property type="entry name" value="Biotin_lipoyl"/>
</dbReference>
<dbReference type="InterPro" id="IPR011053">
    <property type="entry name" value="Single_hybrid_motif"/>
</dbReference>
<dbReference type="EMBL" id="BMFV01000062">
    <property type="protein sequence ID" value="GGH88983.1"/>
    <property type="molecule type" value="Genomic_DNA"/>
</dbReference>
<keyword evidence="7" id="KW-1185">Reference proteome</keyword>
<feature type="domain" description="Lipoyl-binding" evidence="4">
    <location>
        <begin position="66"/>
        <end position="125"/>
    </location>
</feature>
<evidence type="ECO:0000256" key="3">
    <source>
        <dbReference type="SAM" id="MobiDB-lite"/>
    </source>
</evidence>
<feature type="compositionally biased region" description="Polar residues" evidence="3">
    <location>
        <begin position="290"/>
        <end position="306"/>
    </location>
</feature>
<proteinExistence type="predicted"/>
<evidence type="ECO:0000256" key="2">
    <source>
        <dbReference type="ARBA" id="ARBA00023054"/>
    </source>
</evidence>
<dbReference type="Proteomes" id="UP000656813">
    <property type="component" value="Unassembled WGS sequence"/>
</dbReference>
<dbReference type="PANTHER" id="PTHR32347">
    <property type="entry name" value="EFFLUX SYSTEM COMPONENT YKNX-RELATED"/>
    <property type="match status" value="1"/>
</dbReference>
<keyword evidence="2" id="KW-0175">Coiled coil</keyword>
<dbReference type="PANTHER" id="PTHR32347:SF14">
    <property type="entry name" value="EFFLUX SYSTEM COMPONENT YKNX-RELATED"/>
    <property type="match status" value="1"/>
</dbReference>